<name>A0AA35WZR6_GEOBA</name>
<keyword evidence="23" id="KW-1185">Reference proteome</keyword>
<keyword evidence="7 20" id="KW-0479">Metal-binding</keyword>
<dbReference type="Gene3D" id="1.20.5.100">
    <property type="entry name" value="Cytochrome c1, transmembrane anchor, C-terminal"/>
    <property type="match status" value="1"/>
</dbReference>
<evidence type="ECO:0000256" key="19">
    <source>
        <dbReference type="ARBA" id="ARBA00079825"/>
    </source>
</evidence>
<feature type="binding site" description="covalent" evidence="20">
    <location>
        <position position="115"/>
    </location>
    <ligand>
        <name>heme c</name>
        <dbReference type="ChEBI" id="CHEBI:61717"/>
    </ligand>
</feature>
<evidence type="ECO:0000256" key="9">
    <source>
        <dbReference type="ARBA" id="ARBA00022982"/>
    </source>
</evidence>
<evidence type="ECO:0000256" key="18">
    <source>
        <dbReference type="ARBA" id="ARBA00062753"/>
    </source>
</evidence>
<sequence length="316" mass="35023">MRSVEVAEVKGLKKMAANWQRAANGLRAGYRWFTGGQSLRVTGSRGKAGRSPMFYGAVAAAGVVAGYSVVSVAAAEAELHPPKYAWSHKGLLSALDHQSIRRGYLVYKEVCSACHSMQYISFRNLVGVSHTENEARVLAEEYEYPGDNDEEGNPTTRQGKISDAFPNPYPNDEAAKFANNGALPPDLSLVVLGREGEDDYIFSILTGYFDPPEGVEVREGMAYNPYFPGGVIAMPQQLFLDSVEYEDGTPATVSQMAKDVTTFLRWASEPYHDDRKRIGFKVIMVTSVLALVAFYWKRRVWSVLKSRKIVYYSKGS</sequence>
<dbReference type="GO" id="GO:0009055">
    <property type="term" value="F:electron transfer activity"/>
    <property type="evidence" value="ECO:0007669"/>
    <property type="project" value="InterPro"/>
</dbReference>
<comment type="cofactor">
    <cofactor evidence="20">
        <name>heme c</name>
        <dbReference type="ChEBI" id="CHEBI:61717"/>
    </cofactor>
    <text evidence="20">Binds 1 heme c group covalently per subunit.</text>
</comment>
<evidence type="ECO:0000256" key="2">
    <source>
        <dbReference type="ARBA" id="ARBA00006488"/>
    </source>
</evidence>
<evidence type="ECO:0000256" key="20">
    <source>
        <dbReference type="PIRSR" id="PIRSR602326-1"/>
    </source>
</evidence>
<evidence type="ECO:0000256" key="1">
    <source>
        <dbReference type="ARBA" id="ARBA00004273"/>
    </source>
</evidence>
<dbReference type="Gene3D" id="1.10.760.10">
    <property type="entry name" value="Cytochrome c-like domain"/>
    <property type="match status" value="1"/>
</dbReference>
<comment type="subcellular location">
    <subcellularLocation>
        <location evidence="1">Mitochondrion inner membrane</location>
    </subcellularLocation>
</comment>
<evidence type="ECO:0000256" key="13">
    <source>
        <dbReference type="ARBA" id="ARBA00023136"/>
    </source>
</evidence>
<proteinExistence type="inferred from homology"/>
<evidence type="ECO:0000256" key="6">
    <source>
        <dbReference type="ARBA" id="ARBA00022692"/>
    </source>
</evidence>
<dbReference type="GO" id="GO:0006122">
    <property type="term" value="P:mitochondrial electron transport, ubiquinol to cytochrome c"/>
    <property type="evidence" value="ECO:0007669"/>
    <property type="project" value="TreeGrafter"/>
</dbReference>
<keyword evidence="10 21" id="KW-1133">Transmembrane helix</keyword>
<evidence type="ECO:0000256" key="15">
    <source>
        <dbReference type="ARBA" id="ARBA00041262"/>
    </source>
</evidence>
<evidence type="ECO:0000256" key="10">
    <source>
        <dbReference type="ARBA" id="ARBA00022989"/>
    </source>
</evidence>
<dbReference type="EMBL" id="CASHTH010003016">
    <property type="protein sequence ID" value="CAI8038874.1"/>
    <property type="molecule type" value="Genomic_DNA"/>
</dbReference>
<evidence type="ECO:0000256" key="3">
    <source>
        <dbReference type="ARBA" id="ARBA00022448"/>
    </source>
</evidence>
<feature type="binding site" description="covalent" evidence="20">
    <location>
        <position position="114"/>
    </location>
    <ligand>
        <name>heme c</name>
        <dbReference type="ChEBI" id="CHEBI:61717"/>
    </ligand>
</feature>
<dbReference type="SUPFAM" id="SSF46626">
    <property type="entry name" value="Cytochrome c"/>
    <property type="match status" value="1"/>
</dbReference>
<evidence type="ECO:0000256" key="12">
    <source>
        <dbReference type="ARBA" id="ARBA00023128"/>
    </source>
</evidence>
<evidence type="ECO:0000256" key="7">
    <source>
        <dbReference type="ARBA" id="ARBA00022723"/>
    </source>
</evidence>
<keyword evidence="9" id="KW-0249">Electron transport</keyword>
<keyword evidence="4 20" id="KW-0349">Heme</keyword>
<dbReference type="PRINTS" id="PR00603">
    <property type="entry name" value="CYTOCHROMEC1"/>
</dbReference>
<dbReference type="Proteomes" id="UP001174909">
    <property type="component" value="Unassembled WGS sequence"/>
</dbReference>
<evidence type="ECO:0000313" key="23">
    <source>
        <dbReference type="Proteomes" id="UP001174909"/>
    </source>
</evidence>
<accession>A0AA35WZR6</accession>
<evidence type="ECO:0000256" key="4">
    <source>
        <dbReference type="ARBA" id="ARBA00022617"/>
    </source>
</evidence>
<protein>
    <recommendedName>
        <fullName evidence="14">Cytochrome c1, heme protein, mitochondrial</fullName>
    </recommendedName>
    <alternativeName>
        <fullName evidence="17">Complex III subunit 4</fullName>
    </alternativeName>
    <alternativeName>
        <fullName evidence="16">Complex III subunit IV</fullName>
    </alternativeName>
    <alternativeName>
        <fullName evidence="15">Cytochrome b-c1 complex subunit 4</fullName>
    </alternativeName>
    <alternativeName>
        <fullName evidence="19">Ubiquinol-cytochrome-c reductase complex cytochrome c1 subunit</fullName>
    </alternativeName>
</protein>
<evidence type="ECO:0000256" key="17">
    <source>
        <dbReference type="ARBA" id="ARBA00041779"/>
    </source>
</evidence>
<dbReference type="PANTHER" id="PTHR10266">
    <property type="entry name" value="CYTOCHROME C1"/>
    <property type="match status" value="1"/>
</dbReference>
<dbReference type="Pfam" id="PF02167">
    <property type="entry name" value="Cytochrom_C1"/>
    <property type="match status" value="1"/>
</dbReference>
<dbReference type="PANTHER" id="PTHR10266:SF3">
    <property type="entry name" value="CYTOCHROME C1, HEME PROTEIN, MITOCHONDRIAL"/>
    <property type="match status" value="1"/>
</dbReference>
<comment type="subunit">
    <text evidence="18">Component of the ubiquinol-cytochrome c oxidoreductase (cytochrome b-c1 complex, complex III, CIII), a multisubunit enzyme composed of 11 subunits. The complex is composed of 3 respiratory subunits cytochrome b, cytochrome c1 and Rieske protein UQCRFS1, 2 core protein subunits UQCRC1/QCR1 and UQCRC2/QCR2, and 6 low-molecular weight protein subunits UQCRH/QCR6, UQCRB/QCR7, UQCRQ/QCR8, UQCR10/QCR9, UQCR11/QCR10 and subunit 9, the cleavage product of Rieske protein UQCRFS1. The complex exists as an obligatory dimer and forms supercomplexes (SCs) in the inner mitochondrial membrane with NADH-ubiquinone oxidoreductase (complex I, CI) and cytochrome c oxidase (complex IV, CIV), resulting in different assemblies (supercomplex SCI(1)III(2)IV(1) and megacomplex MCI(2)III(2)IV(2)). Interacts with FLVCR2; this interaction occurs in the absence of heme and is disrupted upon heme binding.</text>
</comment>
<evidence type="ECO:0000256" key="11">
    <source>
        <dbReference type="ARBA" id="ARBA00023004"/>
    </source>
</evidence>
<dbReference type="FunFam" id="1.10.760.10:FF:000002">
    <property type="entry name" value="Cytochrome c1, heme protein"/>
    <property type="match status" value="1"/>
</dbReference>
<dbReference type="FunFam" id="1.20.5.100:FF:000003">
    <property type="entry name" value="Cytochrome c1, heme protein, mitochondrial"/>
    <property type="match status" value="1"/>
</dbReference>
<evidence type="ECO:0000256" key="8">
    <source>
        <dbReference type="ARBA" id="ARBA00022792"/>
    </source>
</evidence>
<keyword evidence="12" id="KW-0496">Mitochondrion</keyword>
<keyword evidence="3" id="KW-0813">Transport</keyword>
<evidence type="ECO:0000256" key="5">
    <source>
        <dbReference type="ARBA" id="ARBA00022660"/>
    </source>
</evidence>
<dbReference type="SUPFAM" id="SSF81496">
    <property type="entry name" value="Cytochrome c1 subunit of cytochrome bc1 complex (Ubiquinol-cytochrome c reductase), transmembrane anchor"/>
    <property type="match status" value="1"/>
</dbReference>
<dbReference type="InterPro" id="IPR002326">
    <property type="entry name" value="Cyt_c1"/>
</dbReference>
<evidence type="ECO:0000313" key="22">
    <source>
        <dbReference type="EMBL" id="CAI8038874.1"/>
    </source>
</evidence>
<feature type="binding site" description="covalent" evidence="20">
    <location>
        <position position="111"/>
    </location>
    <ligand>
        <name>heme c</name>
        <dbReference type="ChEBI" id="CHEBI:61717"/>
    </ligand>
</feature>
<keyword evidence="13 21" id="KW-0472">Membrane</keyword>
<feature type="binding site" description="covalent" evidence="20">
    <location>
        <position position="234"/>
    </location>
    <ligand>
        <name>heme c</name>
        <dbReference type="ChEBI" id="CHEBI:61717"/>
    </ligand>
</feature>
<dbReference type="InterPro" id="IPR021157">
    <property type="entry name" value="Cyt_c1_TM_anchor_C"/>
</dbReference>
<keyword evidence="8" id="KW-0999">Mitochondrion inner membrane</keyword>
<dbReference type="GO" id="GO:0020037">
    <property type="term" value="F:heme binding"/>
    <property type="evidence" value="ECO:0007669"/>
    <property type="project" value="InterPro"/>
</dbReference>
<dbReference type="GO" id="GO:0005743">
    <property type="term" value="C:mitochondrial inner membrane"/>
    <property type="evidence" value="ECO:0007669"/>
    <property type="project" value="UniProtKB-SubCell"/>
</dbReference>
<dbReference type="AlphaFoldDB" id="A0AA35WZR6"/>
<gene>
    <name evidence="22" type="ORF">GBAR_LOCUS21662</name>
</gene>
<reference evidence="22" key="1">
    <citation type="submission" date="2023-03" db="EMBL/GenBank/DDBJ databases">
        <authorList>
            <person name="Steffen K."/>
            <person name="Cardenas P."/>
        </authorList>
    </citation>
    <scope>NUCLEOTIDE SEQUENCE</scope>
</reference>
<organism evidence="22 23">
    <name type="scientific">Geodia barretti</name>
    <name type="common">Barrett's horny sponge</name>
    <dbReference type="NCBI Taxonomy" id="519541"/>
    <lineage>
        <taxon>Eukaryota</taxon>
        <taxon>Metazoa</taxon>
        <taxon>Porifera</taxon>
        <taxon>Demospongiae</taxon>
        <taxon>Heteroscleromorpha</taxon>
        <taxon>Tetractinellida</taxon>
        <taxon>Astrophorina</taxon>
        <taxon>Geodiidae</taxon>
        <taxon>Geodia</taxon>
    </lineage>
</organism>
<dbReference type="InterPro" id="IPR036909">
    <property type="entry name" value="Cyt_c-like_dom_sf"/>
</dbReference>
<comment type="similarity">
    <text evidence="2">Belongs to the cytochrome c family.</text>
</comment>
<evidence type="ECO:0000256" key="21">
    <source>
        <dbReference type="SAM" id="Phobius"/>
    </source>
</evidence>
<keyword evidence="6 21" id="KW-0812">Transmembrane</keyword>
<dbReference type="GO" id="GO:0046872">
    <property type="term" value="F:metal ion binding"/>
    <property type="evidence" value="ECO:0007669"/>
    <property type="project" value="UniProtKB-KW"/>
</dbReference>
<keyword evidence="5" id="KW-0679">Respiratory chain</keyword>
<keyword evidence="11 20" id="KW-0408">Iron</keyword>
<feature type="transmembrane region" description="Helical" evidence="21">
    <location>
        <begin position="53"/>
        <end position="75"/>
    </location>
</feature>
<comment type="caution">
    <text evidence="22">The sequence shown here is derived from an EMBL/GenBank/DDBJ whole genome shotgun (WGS) entry which is preliminary data.</text>
</comment>
<evidence type="ECO:0000256" key="16">
    <source>
        <dbReference type="ARBA" id="ARBA00041724"/>
    </source>
</evidence>
<evidence type="ECO:0000256" key="14">
    <source>
        <dbReference type="ARBA" id="ARBA00040084"/>
    </source>
</evidence>